<feature type="domain" description="AB hydrolase-1" evidence="1">
    <location>
        <begin position="27"/>
        <end position="143"/>
    </location>
</feature>
<evidence type="ECO:0000313" key="2">
    <source>
        <dbReference type="EMBL" id="CAK7228379.1"/>
    </source>
</evidence>
<dbReference type="Gene3D" id="3.40.50.1820">
    <property type="entry name" value="alpha/beta hydrolase"/>
    <property type="match status" value="1"/>
</dbReference>
<sequence>MSEIQHLTLPDGRTLAYRIYGSPDGFPLVWFHGTPAGTAPPPLMLKAAKEKNIKIIAQSRPGFGDSTRHFGRQVIDAVADTQALNEHLGVKECLVAGWSGGGPHVLACAARLPGALAALTIAGVGPADAPDLDFLAGQGEDNIEEFKAAERGEKELRAFCDAQRADVLKGSVEDAVAALKSILSDVDQKACLDSSDLGEYLITLLRDGMGPGVDGWMDDDFEFNKPWGFDLSEVRVPVLLYQGSDDKMVPYSHGVWLAAHLPTQHLRAHLIEGEGHVSLVAKGDELLAELMEAGGLSKK</sequence>
<dbReference type="InterPro" id="IPR000073">
    <property type="entry name" value="AB_hydrolase_1"/>
</dbReference>
<comment type="caution">
    <text evidence="2">The sequence shown here is derived from an EMBL/GenBank/DDBJ whole genome shotgun (WGS) entry which is preliminary data.</text>
</comment>
<evidence type="ECO:0000259" key="1">
    <source>
        <dbReference type="Pfam" id="PF00561"/>
    </source>
</evidence>
<dbReference type="PANTHER" id="PTHR45763">
    <property type="entry name" value="HYDROLASE, ALPHA/BETA FOLD FAMILY PROTEIN, EXPRESSED-RELATED"/>
    <property type="match status" value="1"/>
</dbReference>
<name>A0ABP0C8N7_9PEZI</name>
<evidence type="ECO:0000313" key="3">
    <source>
        <dbReference type="Proteomes" id="UP001642482"/>
    </source>
</evidence>
<protein>
    <recommendedName>
        <fullName evidence="1">AB hydrolase-1 domain-containing protein</fullName>
    </recommendedName>
</protein>
<dbReference type="Pfam" id="PF00561">
    <property type="entry name" value="Abhydrolase_1"/>
    <property type="match status" value="1"/>
</dbReference>
<reference evidence="2 3" key="1">
    <citation type="submission" date="2024-01" db="EMBL/GenBank/DDBJ databases">
        <authorList>
            <person name="Allen C."/>
            <person name="Tagirdzhanova G."/>
        </authorList>
    </citation>
    <scope>NUCLEOTIDE SEQUENCE [LARGE SCALE GENOMIC DNA]</scope>
</reference>
<organism evidence="2 3">
    <name type="scientific">Sporothrix eucalyptigena</name>
    <dbReference type="NCBI Taxonomy" id="1812306"/>
    <lineage>
        <taxon>Eukaryota</taxon>
        <taxon>Fungi</taxon>
        <taxon>Dikarya</taxon>
        <taxon>Ascomycota</taxon>
        <taxon>Pezizomycotina</taxon>
        <taxon>Sordariomycetes</taxon>
        <taxon>Sordariomycetidae</taxon>
        <taxon>Ophiostomatales</taxon>
        <taxon>Ophiostomataceae</taxon>
        <taxon>Sporothrix</taxon>
    </lineage>
</organism>
<dbReference type="Proteomes" id="UP001642482">
    <property type="component" value="Unassembled WGS sequence"/>
</dbReference>
<dbReference type="SUPFAM" id="SSF53474">
    <property type="entry name" value="alpha/beta-Hydrolases"/>
    <property type="match status" value="1"/>
</dbReference>
<proteinExistence type="predicted"/>
<dbReference type="PANTHER" id="PTHR45763:SF46">
    <property type="entry name" value="AB HYDROLASE-1 DOMAIN-CONTAINING PROTEIN"/>
    <property type="match status" value="1"/>
</dbReference>
<accession>A0ABP0C8N7</accession>
<dbReference type="InterPro" id="IPR029058">
    <property type="entry name" value="AB_hydrolase_fold"/>
</dbReference>
<dbReference type="EMBL" id="CAWUHD010000078">
    <property type="protein sequence ID" value="CAK7228379.1"/>
    <property type="molecule type" value="Genomic_DNA"/>
</dbReference>
<gene>
    <name evidence="2" type="ORF">SEUCBS140593_006896</name>
</gene>
<keyword evidence="3" id="KW-1185">Reference proteome</keyword>